<dbReference type="GO" id="GO:0016787">
    <property type="term" value="F:hydrolase activity"/>
    <property type="evidence" value="ECO:0007669"/>
    <property type="project" value="UniProtKB-KW"/>
</dbReference>
<dbReference type="PANTHER" id="PTHR37017">
    <property type="entry name" value="AB HYDROLASE-1 DOMAIN-CONTAINING PROTEIN-RELATED"/>
    <property type="match status" value="1"/>
</dbReference>
<evidence type="ECO:0000313" key="4">
    <source>
        <dbReference type="Proteomes" id="UP000624709"/>
    </source>
</evidence>
<keyword evidence="4" id="KW-1185">Reference proteome</keyword>
<proteinExistence type="predicted"/>
<dbReference type="EMBL" id="BOMS01000088">
    <property type="protein sequence ID" value="GIE69458.1"/>
    <property type="molecule type" value="Genomic_DNA"/>
</dbReference>
<keyword evidence="3" id="KW-0378">Hydrolase</keyword>
<dbReference type="InterPro" id="IPR000073">
    <property type="entry name" value="AB_hydrolase_1"/>
</dbReference>
<organism evidence="3 4">
    <name type="scientific">Actinoplanes palleronii</name>
    <dbReference type="NCBI Taxonomy" id="113570"/>
    <lineage>
        <taxon>Bacteria</taxon>
        <taxon>Bacillati</taxon>
        <taxon>Actinomycetota</taxon>
        <taxon>Actinomycetes</taxon>
        <taxon>Micromonosporales</taxon>
        <taxon>Micromonosporaceae</taxon>
        <taxon>Actinoplanes</taxon>
    </lineage>
</organism>
<evidence type="ECO:0000259" key="2">
    <source>
        <dbReference type="Pfam" id="PF12697"/>
    </source>
</evidence>
<name>A0ABQ4BFJ9_9ACTN</name>
<reference evidence="3 4" key="1">
    <citation type="submission" date="2021-01" db="EMBL/GenBank/DDBJ databases">
        <title>Whole genome shotgun sequence of Actinoplanes palleronii NBRC 14916.</title>
        <authorList>
            <person name="Komaki H."/>
            <person name="Tamura T."/>
        </authorList>
    </citation>
    <scope>NUCLEOTIDE SEQUENCE [LARGE SCALE GENOMIC DNA]</scope>
    <source>
        <strain evidence="3 4">NBRC 14916</strain>
    </source>
</reference>
<keyword evidence="1" id="KW-0732">Signal</keyword>
<gene>
    <name evidence="3" type="ORF">Apa02nite_055660</name>
</gene>
<feature type="chain" id="PRO_5046888955" evidence="1">
    <location>
        <begin position="27"/>
        <end position="261"/>
    </location>
</feature>
<accession>A0ABQ4BFJ9</accession>
<dbReference type="Gene3D" id="3.40.50.1820">
    <property type="entry name" value="alpha/beta hydrolase"/>
    <property type="match status" value="1"/>
</dbReference>
<evidence type="ECO:0000313" key="3">
    <source>
        <dbReference type="EMBL" id="GIE69458.1"/>
    </source>
</evidence>
<dbReference type="RefSeq" id="WP_203827607.1">
    <property type="nucleotide sequence ID" value="NZ_BAAATY010000019.1"/>
</dbReference>
<dbReference type="Pfam" id="PF12697">
    <property type="entry name" value="Abhydrolase_6"/>
    <property type="match status" value="1"/>
</dbReference>
<protein>
    <submittedName>
        <fullName evidence="3">Alpha/beta hydrolase</fullName>
    </submittedName>
</protein>
<dbReference type="Proteomes" id="UP000624709">
    <property type="component" value="Unassembled WGS sequence"/>
</dbReference>
<sequence length="261" mass="26555">MKLRRTALAAITAVALSVTVAASADASTTHHSTSVKPTIVLVHGAWADGSSWAGVTERLEAAGYAVIVFANPLRGVTADSAALKAYLDHLTGPIVLAGHSYGGMLITNAASGDPDVTSLVYVDAFVPRQGDTVNGLTGESPGSALGDRTVFDQVGADLYIKQTAFPAIFAGGVPARTAARLAAGQRPLSGAALGEPSPNTPAYTTIPAWDVIGTADRVIPPAEQELMAARAGARVVRIKAPHLSMVSNPAAITAVITAAAR</sequence>
<dbReference type="InterPro" id="IPR029058">
    <property type="entry name" value="AB_hydrolase_fold"/>
</dbReference>
<dbReference type="SUPFAM" id="SSF53474">
    <property type="entry name" value="alpha/beta-Hydrolases"/>
    <property type="match status" value="1"/>
</dbReference>
<evidence type="ECO:0000256" key="1">
    <source>
        <dbReference type="SAM" id="SignalP"/>
    </source>
</evidence>
<feature type="domain" description="AB hydrolase-1" evidence="2">
    <location>
        <begin position="39"/>
        <end position="253"/>
    </location>
</feature>
<dbReference type="PANTHER" id="PTHR37017:SF11">
    <property type="entry name" value="ESTERASE_LIPASE_THIOESTERASE DOMAIN-CONTAINING PROTEIN"/>
    <property type="match status" value="1"/>
</dbReference>
<feature type="signal peptide" evidence="1">
    <location>
        <begin position="1"/>
        <end position="26"/>
    </location>
</feature>
<dbReference type="InterPro" id="IPR052897">
    <property type="entry name" value="Sec-Metab_Biosynth_Hydrolase"/>
</dbReference>
<comment type="caution">
    <text evidence="3">The sequence shown here is derived from an EMBL/GenBank/DDBJ whole genome shotgun (WGS) entry which is preliminary data.</text>
</comment>